<dbReference type="PANTHER" id="PTHR31873">
    <property type="entry name" value="L-ASPARTATE DEHYDROGENASE-RELATED"/>
    <property type="match status" value="1"/>
</dbReference>
<dbReference type="STRING" id="28092.WM40_05775"/>
<dbReference type="GO" id="GO:0050661">
    <property type="term" value="F:NADP binding"/>
    <property type="evidence" value="ECO:0007669"/>
    <property type="project" value="InterPro"/>
</dbReference>
<dbReference type="Gene3D" id="3.30.360.10">
    <property type="entry name" value="Dihydrodipicolinate Reductase, domain 2"/>
    <property type="match status" value="1"/>
</dbReference>
<dbReference type="PATRIC" id="fig|28092.6.peg.1375"/>
<protein>
    <submittedName>
        <fullName evidence="4">Uncharacterized protein</fullName>
    </submittedName>
</protein>
<sequence>MGVARPPLRVGLAGFGAVGQDLARRLLRGDLPGAVLSAVCANRLDAARERLDALDDVAGAGKTVPAMRLDAMLDKVDIVCECATAESFPAIARAVVSAGKTMITVSVAGLPNTPDLMDLALRHGGRIRVASGGLPGLDAVRAVKEDGIDTIRLKTTFRPESLAHEPFVRGLGFDFGSVPAASVPNTKVFAGTAREAAAAFPRHFNVAIALSLCGVGFDKTDVEVWVDGAVEGAVQEIDVKAYAADLTLISRNRPSRNPRTSRIVAPSVMAALRNFVDILQVGS</sequence>
<name>A0A0F5K3F8_9BURK</name>
<evidence type="ECO:0000256" key="1">
    <source>
        <dbReference type="ARBA" id="ARBA00008331"/>
    </source>
</evidence>
<accession>A0A0F5K3F8</accession>
<dbReference type="SUPFAM" id="SSF51735">
    <property type="entry name" value="NAD(P)-binding Rossmann-fold domains"/>
    <property type="match status" value="1"/>
</dbReference>
<dbReference type="Pfam" id="PF01958">
    <property type="entry name" value="Asp_DH_C"/>
    <property type="match status" value="1"/>
</dbReference>
<dbReference type="InterPro" id="IPR036291">
    <property type="entry name" value="NAD(P)-bd_dom_sf"/>
</dbReference>
<dbReference type="PANTHER" id="PTHR31873:SF6">
    <property type="entry name" value="ASPARTATE DEHYDROGENASE DOMAIN-CONTAINING PROTEIN"/>
    <property type="match status" value="1"/>
</dbReference>
<dbReference type="AlphaFoldDB" id="A0A0F5K3F8"/>
<dbReference type="PIRSF" id="PIRSF005227">
    <property type="entry name" value="Asp_dh_NAD_syn"/>
    <property type="match status" value="1"/>
</dbReference>
<comment type="caution">
    <text evidence="4">The sequence shown here is derived from an EMBL/GenBank/DDBJ whole genome shotgun (WGS) entry which is preliminary data.</text>
</comment>
<feature type="domain" description="Aspartate dehydrogenase" evidence="2">
    <location>
        <begin position="186"/>
        <end position="268"/>
    </location>
</feature>
<evidence type="ECO:0000259" key="2">
    <source>
        <dbReference type="Pfam" id="PF01958"/>
    </source>
</evidence>
<evidence type="ECO:0000313" key="5">
    <source>
        <dbReference type="Proteomes" id="UP000033618"/>
    </source>
</evidence>
<dbReference type="Proteomes" id="UP000033618">
    <property type="component" value="Unassembled WGS sequence"/>
</dbReference>
<dbReference type="GO" id="GO:0033735">
    <property type="term" value="F:aspartate dehydrogenase [NAD(P)+] activity"/>
    <property type="evidence" value="ECO:0007669"/>
    <property type="project" value="InterPro"/>
</dbReference>
<feature type="domain" description="Aspartate/homoserine dehydrogenase NAD-binding" evidence="3">
    <location>
        <begin position="14"/>
        <end position="129"/>
    </location>
</feature>
<dbReference type="SUPFAM" id="SSF55347">
    <property type="entry name" value="Glyceraldehyde-3-phosphate dehydrogenase-like, C-terminal domain"/>
    <property type="match status" value="1"/>
</dbReference>
<dbReference type="Gene3D" id="3.40.50.720">
    <property type="entry name" value="NAD(P)-binding Rossmann-like Domain"/>
    <property type="match status" value="1"/>
</dbReference>
<evidence type="ECO:0000313" key="4">
    <source>
        <dbReference type="EMBL" id="KKB64424.1"/>
    </source>
</evidence>
<gene>
    <name evidence="4" type="ORF">WM40_05775</name>
</gene>
<dbReference type="InterPro" id="IPR002811">
    <property type="entry name" value="Asp_DH"/>
</dbReference>
<organism evidence="4 5">
    <name type="scientific">Robbsia andropogonis</name>
    <dbReference type="NCBI Taxonomy" id="28092"/>
    <lineage>
        <taxon>Bacteria</taxon>
        <taxon>Pseudomonadati</taxon>
        <taxon>Pseudomonadota</taxon>
        <taxon>Betaproteobacteria</taxon>
        <taxon>Burkholderiales</taxon>
        <taxon>Burkholderiaceae</taxon>
        <taxon>Robbsia</taxon>
    </lineage>
</organism>
<dbReference type="InterPro" id="IPR011182">
    <property type="entry name" value="L-Asp_DH"/>
</dbReference>
<keyword evidence="5" id="KW-1185">Reference proteome</keyword>
<dbReference type="Pfam" id="PF03447">
    <property type="entry name" value="NAD_binding_3"/>
    <property type="match status" value="1"/>
</dbReference>
<dbReference type="GO" id="GO:0009435">
    <property type="term" value="P:NAD+ biosynthetic process"/>
    <property type="evidence" value="ECO:0007669"/>
    <property type="project" value="InterPro"/>
</dbReference>
<evidence type="ECO:0000259" key="3">
    <source>
        <dbReference type="Pfam" id="PF03447"/>
    </source>
</evidence>
<reference evidence="4 5" key="1">
    <citation type="submission" date="2015-03" db="EMBL/GenBank/DDBJ databases">
        <title>Draft Genome Sequence of Burkholderia andropogonis type strain ICMP2807, isolated from Sorghum bicolor.</title>
        <authorList>
            <person name="Lopes-Santos L."/>
            <person name="Castro D.B."/>
            <person name="Ottoboni L.M."/>
            <person name="Park D."/>
            <person name="Weirc B.S."/>
            <person name="Destefano S.A."/>
        </authorList>
    </citation>
    <scope>NUCLEOTIDE SEQUENCE [LARGE SCALE GENOMIC DNA]</scope>
    <source>
        <strain evidence="4 5">ICMP2807</strain>
    </source>
</reference>
<comment type="similarity">
    <text evidence="1">Belongs to the L-aspartate dehydrogenase family.</text>
</comment>
<dbReference type="EMBL" id="LAQU01000004">
    <property type="protein sequence ID" value="KKB64424.1"/>
    <property type="molecule type" value="Genomic_DNA"/>
</dbReference>
<dbReference type="InterPro" id="IPR005106">
    <property type="entry name" value="Asp/hSer_DH_NAD-bd"/>
</dbReference>
<proteinExistence type="inferred from homology"/>